<organism evidence="1 2">
    <name type="scientific">Enhygromyxa salina</name>
    <dbReference type="NCBI Taxonomy" id="215803"/>
    <lineage>
        <taxon>Bacteria</taxon>
        <taxon>Pseudomonadati</taxon>
        <taxon>Myxococcota</taxon>
        <taxon>Polyangia</taxon>
        <taxon>Nannocystales</taxon>
        <taxon>Nannocystaceae</taxon>
        <taxon>Enhygromyxa</taxon>
    </lineage>
</organism>
<dbReference type="Gene3D" id="3.90.1150.10">
    <property type="entry name" value="Aspartate Aminotransferase, domain 1"/>
    <property type="match status" value="1"/>
</dbReference>
<keyword evidence="2" id="KW-1185">Reference proteome</keyword>
<accession>A0A2S9XDV6</accession>
<dbReference type="EMBL" id="PVNK01000261">
    <property type="protein sequence ID" value="PRP91037.1"/>
    <property type="molecule type" value="Genomic_DNA"/>
</dbReference>
<name>A0A2S9XDV6_9BACT</name>
<evidence type="ECO:0000313" key="1">
    <source>
        <dbReference type="EMBL" id="PRP91037.1"/>
    </source>
</evidence>
<protein>
    <submittedName>
        <fullName evidence="1">Uncharacterized protein</fullName>
    </submittedName>
</protein>
<sequence length="33" mass="3697">MCNPPLCITEAQLREGFEIIDRGLDITDEAFEG</sequence>
<gene>
    <name evidence="1" type="ORF">ENSA5_59500</name>
</gene>
<reference evidence="1 2" key="1">
    <citation type="submission" date="2018-03" db="EMBL/GenBank/DDBJ databases">
        <title>Draft Genome Sequences of the Obligatory Marine Myxobacteria Enhygromyxa salina SWB005.</title>
        <authorList>
            <person name="Poehlein A."/>
            <person name="Moghaddam J.A."/>
            <person name="Harms H."/>
            <person name="Alanjari M."/>
            <person name="Koenig G.M."/>
            <person name="Daniel R."/>
            <person name="Schaeberle T.F."/>
        </authorList>
    </citation>
    <scope>NUCLEOTIDE SEQUENCE [LARGE SCALE GENOMIC DNA]</scope>
    <source>
        <strain evidence="1 2">SWB005</strain>
    </source>
</reference>
<dbReference type="InterPro" id="IPR015422">
    <property type="entry name" value="PyrdxlP-dep_Trfase_small"/>
</dbReference>
<dbReference type="AlphaFoldDB" id="A0A2S9XDV6"/>
<proteinExistence type="predicted"/>
<comment type="caution">
    <text evidence="1">The sequence shown here is derived from an EMBL/GenBank/DDBJ whole genome shotgun (WGS) entry which is preliminary data.</text>
</comment>
<evidence type="ECO:0000313" key="2">
    <source>
        <dbReference type="Proteomes" id="UP000237968"/>
    </source>
</evidence>
<dbReference type="Proteomes" id="UP000237968">
    <property type="component" value="Unassembled WGS sequence"/>
</dbReference>